<keyword evidence="8 14" id="KW-0472">Membrane</keyword>
<dbReference type="InParanoid" id="H3BD16"/>
<dbReference type="PIRSF" id="PIRSF005713">
    <property type="entry name" value="P2X_purinoceptor"/>
    <property type="match status" value="1"/>
</dbReference>
<keyword evidence="3 14" id="KW-0813">Transport</keyword>
<dbReference type="EMBL" id="AFYH01046565">
    <property type="status" value="NOT_ANNOTATED_CDS"/>
    <property type="molecule type" value="Genomic_DNA"/>
</dbReference>
<keyword evidence="6 18" id="KW-1133">Transmembrane helix</keyword>
<evidence type="ECO:0000256" key="17">
    <source>
        <dbReference type="PIRSR" id="PIRSR005713-3"/>
    </source>
</evidence>
<keyword evidence="7 14" id="KW-0406">Ion transport</keyword>
<protein>
    <recommendedName>
        <fullName evidence="14 18">P2X purinoceptor</fullName>
    </recommendedName>
    <alternativeName>
        <fullName evidence="14">P2X purinoceptor 2</fullName>
    </alternativeName>
</protein>
<evidence type="ECO:0000256" key="15">
    <source>
        <dbReference type="PIRSR" id="PIRSR005713-1"/>
    </source>
</evidence>
<evidence type="ECO:0000256" key="1">
    <source>
        <dbReference type="ARBA" id="ARBA00004651"/>
    </source>
</evidence>
<proteinExistence type="inferred from homology"/>
<comment type="catalytic activity">
    <reaction evidence="13">
        <text>Ca(2+)(in) = Ca(2+)(out)</text>
        <dbReference type="Rhea" id="RHEA:29671"/>
        <dbReference type="ChEBI" id="CHEBI:29108"/>
    </reaction>
</comment>
<keyword evidence="15" id="KW-0067">ATP-binding</keyword>
<feature type="binding site" evidence="15">
    <location>
        <begin position="307"/>
        <end position="309"/>
    </location>
    <ligand>
        <name>ATP</name>
        <dbReference type="ChEBI" id="CHEBI:30616"/>
        <note>ligand shared between two neighboring subunits of the homotrimer</note>
    </ligand>
</feature>
<evidence type="ECO:0000256" key="6">
    <source>
        <dbReference type="ARBA" id="ARBA00022989"/>
    </source>
</evidence>
<dbReference type="PANTHER" id="PTHR10125:SF4">
    <property type="entry name" value="P2X PURINOCEPTOR 2"/>
    <property type="match status" value="1"/>
</dbReference>
<evidence type="ECO:0000256" key="7">
    <source>
        <dbReference type="ARBA" id="ARBA00023065"/>
    </source>
</evidence>
<accession>H3BD16</accession>
<organism evidence="19 20">
    <name type="scientific">Latimeria chalumnae</name>
    <name type="common">Coelacanth</name>
    <dbReference type="NCBI Taxonomy" id="7897"/>
    <lineage>
        <taxon>Eukaryota</taxon>
        <taxon>Metazoa</taxon>
        <taxon>Chordata</taxon>
        <taxon>Craniata</taxon>
        <taxon>Vertebrata</taxon>
        <taxon>Euteleostomi</taxon>
        <taxon>Coelacanthiformes</taxon>
        <taxon>Coelacanthidae</taxon>
        <taxon>Latimeria</taxon>
    </lineage>
</organism>
<comment type="function">
    <text evidence="14">ATP-gated nonselective transmembrane cation channel permeable to potassium, sodium and calcium. Activation by extracellular ATP induces a variety of cellular responses, such as excitatory postsynaptic responses in sensory neurons, neuromuscular junctions (NMJ) formation, hearing, perception of taste and peristalsis. In the inner ear, regulates sound transduction and auditory neurotransmission, outer hair cell electromotility, inner ear gap junctions, and K(+) recycling. Mediates synaptic transmission between neurons and from neurons to smooth muscle.</text>
</comment>
<dbReference type="GO" id="GO:0005524">
    <property type="term" value="F:ATP binding"/>
    <property type="evidence" value="ECO:0007669"/>
    <property type="project" value="UniProtKB-UniRule"/>
</dbReference>
<dbReference type="FunCoup" id="H3BD16">
    <property type="interactions" value="461"/>
</dbReference>
<dbReference type="GlyCosmos" id="H3BD16">
    <property type="glycosylation" value="1 site, No reported glycans"/>
</dbReference>
<dbReference type="GO" id="GO:0033198">
    <property type="term" value="P:response to ATP"/>
    <property type="evidence" value="ECO:0007669"/>
    <property type="project" value="InterPro"/>
</dbReference>
<dbReference type="GeneTree" id="ENSGT01020000230351"/>
<dbReference type="FunFam" id="2.60.490.10:FF:000001">
    <property type="entry name" value="P2X purinoceptor"/>
    <property type="match status" value="1"/>
</dbReference>
<feature type="disulfide bond" evidence="16">
    <location>
        <begin position="149"/>
        <end position="176"/>
    </location>
</feature>
<dbReference type="Ensembl" id="ENSLACT00000019925.1">
    <property type="protein sequence ID" value="ENSLACP00000019787.1"/>
    <property type="gene ID" value="ENSLACG00000017398.1"/>
</dbReference>
<evidence type="ECO:0000256" key="9">
    <source>
        <dbReference type="ARBA" id="ARBA00023157"/>
    </source>
</evidence>
<keyword evidence="4" id="KW-1003">Cell membrane</keyword>
<dbReference type="GO" id="GO:0070588">
    <property type="term" value="P:calcium ion transmembrane transport"/>
    <property type="evidence" value="ECO:0007669"/>
    <property type="project" value="TreeGrafter"/>
</dbReference>
<dbReference type="GO" id="GO:0004931">
    <property type="term" value="F:extracellularly ATP-gated monoatomic cation channel activity"/>
    <property type="evidence" value="ECO:0007669"/>
    <property type="project" value="UniProtKB-UniRule"/>
</dbReference>
<dbReference type="InterPro" id="IPR001429">
    <property type="entry name" value="P2X_purnocptor"/>
</dbReference>
<feature type="binding site" evidence="15">
    <location>
        <position position="202"/>
    </location>
    <ligand>
        <name>ATP</name>
        <dbReference type="ChEBI" id="CHEBI:30616"/>
        <note>ligand shared between two neighboring subunits of the homotrimer</note>
    </ligand>
</feature>
<feature type="transmembrane region" description="Helical" evidence="18">
    <location>
        <begin position="44"/>
        <end position="63"/>
    </location>
</feature>
<evidence type="ECO:0000256" key="14">
    <source>
        <dbReference type="PIRNR" id="PIRNR005713"/>
    </source>
</evidence>
<keyword evidence="18" id="KW-0675">Receptor</keyword>
<feature type="glycosylation site" description="N-linked (GlcNAc...) asparagine" evidence="17">
    <location>
        <position position="200"/>
    </location>
</feature>
<comment type="function">
    <text evidence="18">Receptor for ATP that acts as a ligand-gated ion channel.</text>
</comment>
<dbReference type="GO" id="GO:0098794">
    <property type="term" value="C:postsynapse"/>
    <property type="evidence" value="ECO:0007669"/>
    <property type="project" value="GOC"/>
</dbReference>
<dbReference type="Gene3D" id="2.60.490.10">
    <property type="entry name" value="atp-gated p2x4 ion channel domain"/>
    <property type="match status" value="1"/>
</dbReference>
<dbReference type="eggNOG" id="ENOG502QVP9">
    <property type="taxonomic scope" value="Eukaryota"/>
</dbReference>
<evidence type="ECO:0000256" key="8">
    <source>
        <dbReference type="ARBA" id="ARBA00023136"/>
    </source>
</evidence>
<keyword evidence="9 16" id="KW-1015">Disulfide bond</keyword>
<comment type="subcellular location">
    <subcellularLocation>
        <location evidence="1">Cell membrane</location>
        <topology evidence="1">Multi-pass membrane protein</topology>
    </subcellularLocation>
    <subcellularLocation>
        <location evidence="18">Membrane</location>
        <topology evidence="18">Multi-pass membrane protein</topology>
    </subcellularLocation>
</comment>
<keyword evidence="20" id="KW-1185">Reference proteome</keyword>
<dbReference type="Proteomes" id="UP000008672">
    <property type="component" value="Unassembled WGS sequence"/>
</dbReference>
<feature type="disulfide bond" evidence="16">
    <location>
        <begin position="143"/>
        <end position="166"/>
    </location>
</feature>
<dbReference type="NCBIfam" id="TIGR00863">
    <property type="entry name" value="P2X"/>
    <property type="match status" value="1"/>
</dbReference>
<dbReference type="EMBL" id="AFYH01046566">
    <property type="status" value="NOT_ANNOTATED_CDS"/>
    <property type="molecule type" value="Genomic_DNA"/>
</dbReference>
<comment type="subunit">
    <text evidence="14">Homotrimer and heterotrimer; functional P2XRs are organized as homomeric and heteromeric trimers. Homotrimer. Forms heterotrimer with P2RX1. Forms heterotrimer with P2RX6. Forms heterotrimer with P2RX3.</text>
</comment>
<feature type="binding site" evidence="15">
    <location>
        <begin position="83"/>
        <end position="85"/>
    </location>
    <ligand>
        <name>ATP</name>
        <dbReference type="ChEBI" id="CHEBI:30616"/>
        <note>ligand shared between two neighboring subunits of the homotrimer</note>
    </ligand>
</feature>
<dbReference type="InterPro" id="IPR027309">
    <property type="entry name" value="P2X_extracellular_dom_sf"/>
</dbReference>
<evidence type="ECO:0000313" key="19">
    <source>
        <dbReference type="Ensembl" id="ENSLACP00000019787.1"/>
    </source>
</evidence>
<feature type="disulfide bond" evidence="16">
    <location>
        <begin position="233"/>
        <end position="243"/>
    </location>
</feature>
<dbReference type="STRING" id="7897.ENSLACP00000019787"/>
<evidence type="ECO:0000256" key="11">
    <source>
        <dbReference type="ARBA" id="ARBA00023286"/>
    </source>
</evidence>
<dbReference type="Gene3D" id="1.10.287.940">
    <property type="entry name" value="atp-gated p2x4 ion channel"/>
    <property type="match status" value="1"/>
</dbReference>
<dbReference type="EMBL" id="AFYH01046568">
    <property type="status" value="NOT_ANNOTATED_CDS"/>
    <property type="molecule type" value="Genomic_DNA"/>
</dbReference>
<gene>
    <name evidence="19" type="primary">P2RX2</name>
</gene>
<feature type="disulfide bond" evidence="16">
    <location>
        <begin position="132"/>
        <end position="182"/>
    </location>
</feature>
<evidence type="ECO:0000256" key="2">
    <source>
        <dbReference type="ARBA" id="ARBA00009848"/>
    </source>
</evidence>
<keyword evidence="5 18" id="KW-0812">Transmembrane</keyword>
<dbReference type="HOGENOM" id="CLU_034469_2_0_1"/>
<evidence type="ECO:0000256" key="4">
    <source>
        <dbReference type="ARBA" id="ARBA00022475"/>
    </source>
</evidence>
<name>H3BD16_LATCH</name>
<reference evidence="19" key="2">
    <citation type="submission" date="2025-08" db="UniProtKB">
        <authorList>
            <consortium name="Ensembl"/>
        </authorList>
    </citation>
    <scope>IDENTIFICATION</scope>
</reference>
<dbReference type="PRINTS" id="PR01307">
    <property type="entry name" value="P2XRECEPTOR"/>
</dbReference>
<dbReference type="AlphaFoldDB" id="H3BD16"/>
<keyword evidence="15" id="KW-0547">Nucleotide-binding</keyword>
<evidence type="ECO:0000256" key="5">
    <source>
        <dbReference type="ARBA" id="ARBA00022692"/>
    </source>
</evidence>
<keyword evidence="11 14" id="KW-1071">Ligand-gated ion channel</keyword>
<feature type="disulfide bond" evidence="16">
    <location>
        <begin position="277"/>
        <end position="286"/>
    </location>
</feature>
<dbReference type="GO" id="GO:0001614">
    <property type="term" value="F:purinergic nucleotide receptor activity"/>
    <property type="evidence" value="ECO:0007669"/>
    <property type="project" value="UniProtKB-UniRule"/>
</dbReference>
<keyword evidence="12 18" id="KW-0407">Ion channel</keyword>
<feature type="binding site" evidence="15">
    <location>
        <position position="326"/>
    </location>
    <ligand>
        <name>ATP</name>
        <dbReference type="ChEBI" id="CHEBI:30616"/>
        <note>ligand shared between two neighboring subunits of the homotrimer</note>
    </ligand>
</feature>
<keyword evidence="10" id="KW-0325">Glycoprotein</keyword>
<evidence type="ECO:0000256" key="12">
    <source>
        <dbReference type="ARBA" id="ARBA00023303"/>
    </source>
</evidence>
<dbReference type="Pfam" id="PF00864">
    <property type="entry name" value="P2X_receptor"/>
    <property type="match status" value="1"/>
</dbReference>
<dbReference type="OMA" id="YETPKIM"/>
<dbReference type="InterPro" id="IPR003045">
    <property type="entry name" value="P2X2_purnocptor"/>
</dbReference>
<dbReference type="PRINTS" id="PR01309">
    <property type="entry name" value="P2X2RECEPTOR"/>
</dbReference>
<dbReference type="GO" id="GO:0005886">
    <property type="term" value="C:plasma membrane"/>
    <property type="evidence" value="ECO:0007669"/>
    <property type="project" value="UniProtKB-SubCell"/>
</dbReference>
<dbReference type="InterPro" id="IPR059116">
    <property type="entry name" value="P2X_receptor"/>
</dbReference>
<comment type="similarity">
    <text evidence="2 14 18">Belongs to the P2X receptor family.</text>
</comment>
<evidence type="ECO:0000313" key="20">
    <source>
        <dbReference type="Proteomes" id="UP000008672"/>
    </source>
</evidence>
<dbReference type="EMBL" id="AFYH01046567">
    <property type="status" value="NOT_ANNOTATED_CDS"/>
    <property type="molecule type" value="Genomic_DNA"/>
</dbReference>
<evidence type="ECO:0000256" key="10">
    <source>
        <dbReference type="ARBA" id="ARBA00023180"/>
    </source>
</evidence>
<dbReference type="PANTHER" id="PTHR10125">
    <property type="entry name" value="P2X PURINOCEPTOR"/>
    <property type="match status" value="1"/>
</dbReference>
<feature type="transmembrane region" description="Helical" evidence="18">
    <location>
        <begin position="352"/>
        <end position="374"/>
    </location>
</feature>
<dbReference type="GO" id="GO:0043235">
    <property type="term" value="C:receptor complex"/>
    <property type="evidence" value="ECO:0007669"/>
    <property type="project" value="TreeGrafter"/>
</dbReference>
<sequence length="388" mass="43950">RKKIELPLQTGIMGIKDVITEYFLEFWDYETPKVIVVKSRTLGITYRIVQLLIIVYFLWYYVFLTQKAYQDRETGPESSVITKVKGLAKSDPSIHRQKIWDVAEYVKPPEGVGVFSIIVRTVSSPLQSLKTCPEAITVSNSQCSTDANCLEGEMDHFGNGQKTGKCVRYNDNIYTCEIFAWCPAENDEAPSESITEFAPNLTIFIKNNIYFPKLKFSRGNILEDSDSSYLKNCTYDKIASPYCPIFKLGYIVKEAGETFENLTKEGGVIAVIINWNCNLDLAATNCIPRYTFRRLDSKKSAASKGYNFRFAKYYLLNGTEFRILVKAFGIRIDVIVHGQAGKFSLVPTIINIATALTSIGIGSFLCDWILLTFMNKNEVYSGRKFDEV</sequence>
<evidence type="ECO:0000256" key="13">
    <source>
        <dbReference type="ARBA" id="ARBA00036634"/>
    </source>
</evidence>
<evidence type="ECO:0000256" key="3">
    <source>
        <dbReference type="ARBA" id="ARBA00022448"/>
    </source>
</evidence>
<evidence type="ECO:0000256" key="18">
    <source>
        <dbReference type="RuleBase" id="RU000681"/>
    </source>
</evidence>
<reference evidence="19" key="3">
    <citation type="submission" date="2025-09" db="UniProtKB">
        <authorList>
            <consortium name="Ensembl"/>
        </authorList>
    </citation>
    <scope>IDENTIFICATION</scope>
</reference>
<evidence type="ECO:0000256" key="16">
    <source>
        <dbReference type="PIRSR" id="PIRSR005713-2"/>
    </source>
</evidence>
<reference evidence="20" key="1">
    <citation type="submission" date="2011-08" db="EMBL/GenBank/DDBJ databases">
        <title>The draft genome of Latimeria chalumnae.</title>
        <authorList>
            <person name="Di Palma F."/>
            <person name="Alfoldi J."/>
            <person name="Johnson J."/>
            <person name="Berlin A."/>
            <person name="Gnerre S."/>
            <person name="Jaffe D."/>
            <person name="MacCallum I."/>
            <person name="Young S."/>
            <person name="Walker B.J."/>
            <person name="Lander E."/>
            <person name="Lindblad-Toh K."/>
        </authorList>
    </citation>
    <scope>NUCLEOTIDE SEQUENCE [LARGE SCALE GENOMIC DNA]</scope>
    <source>
        <strain evidence="20">Wild caught</strain>
    </source>
</reference>